<gene>
    <name evidence="2" type="ORF">GMRT_15872</name>
</gene>
<keyword evidence="3" id="KW-1185">Reference proteome</keyword>
<proteinExistence type="predicted"/>
<feature type="compositionally biased region" description="Polar residues" evidence="1">
    <location>
        <begin position="305"/>
        <end position="316"/>
    </location>
</feature>
<evidence type="ECO:0000313" key="2">
    <source>
        <dbReference type="EMBL" id="TNJ29920.1"/>
    </source>
</evidence>
<name>A0A4Z1SWH3_GIAMU</name>
<dbReference type="VEuPathDB" id="GiardiaDB:GMRT_15872"/>
<dbReference type="PANTHER" id="PTHR21580">
    <property type="entry name" value="SHIPPO-1-RELATED"/>
    <property type="match status" value="1"/>
</dbReference>
<protein>
    <recommendedName>
        <fullName evidence="4">SHIPPO repeat domain-containing protein</fullName>
    </recommendedName>
</protein>
<dbReference type="InterPro" id="IPR051291">
    <property type="entry name" value="CIMAP"/>
</dbReference>
<reference evidence="2 3" key="1">
    <citation type="submission" date="2019-05" db="EMBL/GenBank/DDBJ databases">
        <title>The compact genome of Giardia muris reveals important steps in the evolution of intestinal protozoan parasites.</title>
        <authorList>
            <person name="Xu F."/>
            <person name="Jimenez-Gonzalez A."/>
            <person name="Einarsson E."/>
            <person name="Astvaldsson A."/>
            <person name="Peirasmaki D."/>
            <person name="Eckmann L."/>
            <person name="Andersson J.O."/>
            <person name="Svard S.G."/>
            <person name="Jerlstrom-Hultqvist J."/>
        </authorList>
    </citation>
    <scope>NUCLEOTIDE SEQUENCE [LARGE SCALE GENOMIC DNA]</scope>
    <source>
        <strain evidence="2 3">Roberts-Thomson</strain>
    </source>
</reference>
<dbReference type="InterPro" id="IPR010736">
    <property type="entry name" value="SHIPPO-rpt"/>
</dbReference>
<sequence>MATFFAEMQTISPGPGRYNGVNLDLIRPKAPTAVILERRRESVGDVPGPGTYDFNECTTSLVKGVESMVRSQGTRPTLMTKGQLARTRSIGLSNMMSSIYSPNSRTSSMVGSMQGRSGSPALYSEDKRSVMSSFIDATRAASPSFSFGAGRRKAGGPFDTSYAEEFSNIASNSYRVKSSIGTGRSSSFAARQRDLEMEERARLPGPGRYSIDNHPDNSIAGKARAIQERARTTALLAEEQRRTSSPYSRGRLGTGRSPPSRNSSPGRKSLGAYVSGPTIGTRLKEGLDKSGTQEFPRLGPGRYTPRTSTFSTTNGYISPRLPRDISTPGRGPASYNLTDSFRHTSRSSIMSSMHSGRRDDAQGPFYTGNSLTSSLRSYDVSRGENYLRPDSVTKGRLIHSRVESPNHADVPGPGRYRPELSALGSPRGPAFSMSGRTKMCIFDHI</sequence>
<feature type="region of interest" description="Disordered" evidence="1">
    <location>
        <begin position="235"/>
        <end position="339"/>
    </location>
</feature>
<feature type="compositionally biased region" description="Low complexity" evidence="1">
    <location>
        <begin position="254"/>
        <end position="269"/>
    </location>
</feature>
<dbReference type="Pfam" id="PF07004">
    <property type="entry name" value="SHIPPO-rpt"/>
    <property type="match status" value="2"/>
</dbReference>
<comment type="caution">
    <text evidence="2">The sequence shown here is derived from an EMBL/GenBank/DDBJ whole genome shotgun (WGS) entry which is preliminary data.</text>
</comment>
<dbReference type="EMBL" id="VDLU01000001">
    <property type="protein sequence ID" value="TNJ29920.1"/>
    <property type="molecule type" value="Genomic_DNA"/>
</dbReference>
<evidence type="ECO:0008006" key="4">
    <source>
        <dbReference type="Google" id="ProtNLM"/>
    </source>
</evidence>
<dbReference type="OrthoDB" id="406368at2759"/>
<feature type="compositionally biased region" description="Polar residues" evidence="1">
    <location>
        <begin position="103"/>
        <end position="117"/>
    </location>
</feature>
<evidence type="ECO:0000256" key="1">
    <source>
        <dbReference type="SAM" id="MobiDB-lite"/>
    </source>
</evidence>
<accession>A0A4Z1SWH3</accession>
<feature type="region of interest" description="Disordered" evidence="1">
    <location>
        <begin position="103"/>
        <end position="123"/>
    </location>
</feature>
<dbReference type="AlphaFoldDB" id="A0A4Z1SWH3"/>
<evidence type="ECO:0000313" key="3">
    <source>
        <dbReference type="Proteomes" id="UP000315496"/>
    </source>
</evidence>
<organism evidence="2 3">
    <name type="scientific">Giardia muris</name>
    <dbReference type="NCBI Taxonomy" id="5742"/>
    <lineage>
        <taxon>Eukaryota</taxon>
        <taxon>Metamonada</taxon>
        <taxon>Diplomonadida</taxon>
        <taxon>Hexamitidae</taxon>
        <taxon>Giardiinae</taxon>
        <taxon>Giardia</taxon>
    </lineage>
</organism>
<dbReference type="Proteomes" id="UP000315496">
    <property type="component" value="Chromosome 1"/>
</dbReference>